<proteinExistence type="inferred from homology"/>
<dbReference type="PANTHER" id="PTHR18919">
    <property type="entry name" value="ACETYL-COA C-ACYLTRANSFERASE"/>
    <property type="match status" value="1"/>
</dbReference>
<protein>
    <recommendedName>
        <fullName evidence="7">Acetyl-CoA acetyltransferase</fullName>
        <ecNumber evidence="3">2.3.1.9</ecNumber>
    </recommendedName>
    <alternativeName>
        <fullName evidence="6">Acetoacetyl-CoA thiolase</fullName>
    </alternativeName>
</protein>
<dbReference type="InterPro" id="IPR020617">
    <property type="entry name" value="Thiolase_C"/>
</dbReference>
<dbReference type="GO" id="GO:0005737">
    <property type="term" value="C:cytoplasm"/>
    <property type="evidence" value="ECO:0007669"/>
    <property type="project" value="UniProtKB-SubCell"/>
</dbReference>
<gene>
    <name evidence="13" type="ORF">PND83_07200</name>
</gene>
<feature type="domain" description="Thiolase N-terminal" evidence="11">
    <location>
        <begin position="6"/>
        <end position="258"/>
    </location>
</feature>
<reference evidence="13" key="1">
    <citation type="submission" date="2023-01" db="EMBL/GenBank/DDBJ databases">
        <title>Human gut microbiome strain richness.</title>
        <authorList>
            <person name="Chen-Liaw A."/>
        </authorList>
    </citation>
    <scope>NUCLEOTIDE SEQUENCE</scope>
    <source>
        <strain evidence="13">2225st1_A6_2225SCRN_200828</strain>
    </source>
</reference>
<evidence type="ECO:0000256" key="6">
    <source>
        <dbReference type="ARBA" id="ARBA00030755"/>
    </source>
</evidence>
<dbReference type="FunFam" id="3.40.47.10:FF:000010">
    <property type="entry name" value="Acetyl-CoA acetyltransferase (Thiolase)"/>
    <property type="match status" value="1"/>
</dbReference>
<dbReference type="CDD" id="cd00751">
    <property type="entry name" value="thiolase"/>
    <property type="match status" value="1"/>
</dbReference>
<evidence type="ECO:0000256" key="9">
    <source>
        <dbReference type="PIRSR" id="PIRSR000429-1"/>
    </source>
</evidence>
<comment type="similarity">
    <text evidence="2 10">Belongs to the thiolase-like superfamily. Thiolase family.</text>
</comment>
<evidence type="ECO:0000256" key="7">
    <source>
        <dbReference type="ARBA" id="ARBA00044137"/>
    </source>
</evidence>
<dbReference type="RefSeq" id="WP_024723417.1">
    <property type="nucleotide sequence ID" value="NZ_BAABZG010000001.1"/>
</dbReference>
<dbReference type="InterPro" id="IPR002155">
    <property type="entry name" value="Thiolase"/>
</dbReference>
<dbReference type="PIRSF" id="PIRSF000429">
    <property type="entry name" value="Ac-CoA_Ac_transf"/>
    <property type="match status" value="1"/>
</dbReference>
<keyword evidence="5 10" id="KW-0012">Acyltransferase</keyword>
<evidence type="ECO:0000259" key="12">
    <source>
        <dbReference type="Pfam" id="PF02803"/>
    </source>
</evidence>
<accession>A0AAW6C183</accession>
<evidence type="ECO:0000256" key="8">
    <source>
        <dbReference type="ARBA" id="ARBA00051550"/>
    </source>
</evidence>
<evidence type="ECO:0000256" key="4">
    <source>
        <dbReference type="ARBA" id="ARBA00022679"/>
    </source>
</evidence>
<dbReference type="Pfam" id="PF02803">
    <property type="entry name" value="Thiolase_C"/>
    <property type="match status" value="1"/>
</dbReference>
<dbReference type="Pfam" id="PF00108">
    <property type="entry name" value="Thiolase_N"/>
    <property type="match status" value="1"/>
</dbReference>
<dbReference type="NCBIfam" id="TIGR01930">
    <property type="entry name" value="AcCoA-C-Actrans"/>
    <property type="match status" value="1"/>
</dbReference>
<name>A0AAW6C183_FLAPL</name>
<dbReference type="AlphaFoldDB" id="A0AAW6C183"/>
<evidence type="ECO:0000256" key="10">
    <source>
        <dbReference type="RuleBase" id="RU003557"/>
    </source>
</evidence>
<evidence type="ECO:0000256" key="2">
    <source>
        <dbReference type="ARBA" id="ARBA00010982"/>
    </source>
</evidence>
<evidence type="ECO:0000259" key="11">
    <source>
        <dbReference type="Pfam" id="PF00108"/>
    </source>
</evidence>
<dbReference type="PROSITE" id="PS00737">
    <property type="entry name" value="THIOLASE_2"/>
    <property type="match status" value="1"/>
</dbReference>
<evidence type="ECO:0000256" key="3">
    <source>
        <dbReference type="ARBA" id="ARBA00012705"/>
    </source>
</evidence>
<dbReference type="SUPFAM" id="SSF53901">
    <property type="entry name" value="Thiolase-like"/>
    <property type="match status" value="2"/>
</dbReference>
<dbReference type="Proteomes" id="UP001211006">
    <property type="component" value="Unassembled WGS sequence"/>
</dbReference>
<dbReference type="Gene3D" id="3.40.47.10">
    <property type="match status" value="1"/>
</dbReference>
<dbReference type="InterPro" id="IPR016039">
    <property type="entry name" value="Thiolase-like"/>
</dbReference>
<dbReference type="GO" id="GO:0003985">
    <property type="term" value="F:acetyl-CoA C-acetyltransferase activity"/>
    <property type="evidence" value="ECO:0007669"/>
    <property type="project" value="UniProtKB-EC"/>
</dbReference>
<feature type="active site" description="Acyl-thioester intermediate" evidence="9">
    <location>
        <position position="88"/>
    </location>
</feature>
<dbReference type="InterPro" id="IPR020613">
    <property type="entry name" value="Thiolase_CS"/>
</dbReference>
<feature type="active site" description="Proton acceptor" evidence="9">
    <location>
        <position position="345"/>
    </location>
</feature>
<dbReference type="EMBL" id="JAQLWO010000006">
    <property type="protein sequence ID" value="MDB7905757.1"/>
    <property type="molecule type" value="Genomic_DNA"/>
</dbReference>
<sequence>MKREAVIVSAVRTPVGRCRGALAAVGAPELGALVIAEAVRRAGLQGEEVEEVIFGNLGNNDSANLARVVTLQAGLPFTVPAITIDRQCSSGLNAIAIGALMIEAGEADIVVAGGTESDSNRPHLMEKARVAYQVAPPQWLVRRTAPGALNVSMGTTAENLGRKYHITREECDAFALESHRKAAAAQAAGRFDEQMIPVTVPGKRGKTTVVDRDECVRPESTMETLGSLPTAFEPDGVCTAGNSSPMSDGAGAVVLMDRETAEKKGLEPLAVFRGFAVTGCDPSIMGIGPVEAIRKVLRKTGLTLEEMDLIELNEAFATQSIACIRELGLDMDKVNVNGGALALGHPLAGTGAILTAKLLYELKRRRARYGLVAFCMAGGQGGAAVFERI</sequence>
<organism evidence="13 14">
    <name type="scientific">Flavonifractor plautii</name>
    <name type="common">Fusobacterium plautii</name>
    <dbReference type="NCBI Taxonomy" id="292800"/>
    <lineage>
        <taxon>Bacteria</taxon>
        <taxon>Bacillati</taxon>
        <taxon>Bacillota</taxon>
        <taxon>Clostridia</taxon>
        <taxon>Eubacteriales</taxon>
        <taxon>Oscillospiraceae</taxon>
        <taxon>Flavonifractor</taxon>
    </lineage>
</organism>
<evidence type="ECO:0000313" key="13">
    <source>
        <dbReference type="EMBL" id="MDB7905757.1"/>
    </source>
</evidence>
<feature type="active site" description="Proton acceptor" evidence="9">
    <location>
        <position position="375"/>
    </location>
</feature>
<evidence type="ECO:0000256" key="1">
    <source>
        <dbReference type="ARBA" id="ARBA00004496"/>
    </source>
</evidence>
<dbReference type="EC" id="2.3.1.9" evidence="3"/>
<evidence type="ECO:0000256" key="5">
    <source>
        <dbReference type="ARBA" id="ARBA00023315"/>
    </source>
</evidence>
<comment type="caution">
    <text evidence="13">The sequence shown here is derived from an EMBL/GenBank/DDBJ whole genome shotgun (WGS) entry which is preliminary data.</text>
</comment>
<feature type="domain" description="Thiolase C-terminal" evidence="12">
    <location>
        <begin position="267"/>
        <end position="388"/>
    </location>
</feature>
<evidence type="ECO:0000313" key="14">
    <source>
        <dbReference type="Proteomes" id="UP001211006"/>
    </source>
</evidence>
<comment type="subcellular location">
    <subcellularLocation>
        <location evidence="1">Cytoplasm</location>
    </subcellularLocation>
</comment>
<comment type="catalytic activity">
    <reaction evidence="8">
        <text>2 acetyl-CoA = acetoacetyl-CoA + CoA</text>
        <dbReference type="Rhea" id="RHEA:21036"/>
        <dbReference type="ChEBI" id="CHEBI:57286"/>
        <dbReference type="ChEBI" id="CHEBI:57287"/>
        <dbReference type="ChEBI" id="CHEBI:57288"/>
        <dbReference type="EC" id="2.3.1.9"/>
    </reaction>
</comment>
<keyword evidence="4 10" id="KW-0808">Transferase</keyword>
<dbReference type="PANTHER" id="PTHR18919:SF107">
    <property type="entry name" value="ACETYL-COA ACETYLTRANSFERASE, CYTOSOLIC"/>
    <property type="match status" value="1"/>
</dbReference>
<dbReference type="InterPro" id="IPR020616">
    <property type="entry name" value="Thiolase_N"/>
</dbReference>